<name>M1MEK2_9CLOT</name>
<keyword evidence="3" id="KW-1185">Reference proteome</keyword>
<dbReference type="SUPFAM" id="SSF53448">
    <property type="entry name" value="Nucleotide-diphospho-sugar transferases"/>
    <property type="match status" value="1"/>
</dbReference>
<dbReference type="InterPro" id="IPR001173">
    <property type="entry name" value="Glyco_trans_2-like"/>
</dbReference>
<accession>M1MEK2</accession>
<dbReference type="PATRIC" id="fig|931276.5.peg.2585"/>
<dbReference type="RefSeq" id="WP_015392663.1">
    <property type="nucleotide sequence ID" value="NC_020291.1"/>
</dbReference>
<dbReference type="OrthoDB" id="9802649at2"/>
<organism evidence="2 3">
    <name type="scientific">Clostridium saccharoperbutylacetonicum N1-4(HMT)</name>
    <dbReference type="NCBI Taxonomy" id="931276"/>
    <lineage>
        <taxon>Bacteria</taxon>
        <taxon>Bacillati</taxon>
        <taxon>Bacillota</taxon>
        <taxon>Clostridia</taxon>
        <taxon>Eubacteriales</taxon>
        <taxon>Clostridiaceae</taxon>
        <taxon>Clostridium</taxon>
    </lineage>
</organism>
<dbReference type="PANTHER" id="PTHR22916:SF3">
    <property type="entry name" value="UDP-GLCNAC:BETAGAL BETA-1,3-N-ACETYLGLUCOSAMINYLTRANSFERASE-LIKE PROTEIN 1"/>
    <property type="match status" value="1"/>
</dbReference>
<dbReference type="Pfam" id="PF00535">
    <property type="entry name" value="Glycos_transf_2"/>
    <property type="match status" value="1"/>
</dbReference>
<evidence type="ECO:0000313" key="2">
    <source>
        <dbReference type="EMBL" id="AGF56344.1"/>
    </source>
</evidence>
<dbReference type="EMBL" id="CP004121">
    <property type="protein sequence ID" value="AGF56344.1"/>
    <property type="molecule type" value="Genomic_DNA"/>
</dbReference>
<dbReference type="PANTHER" id="PTHR22916">
    <property type="entry name" value="GLYCOSYLTRANSFERASE"/>
    <property type="match status" value="1"/>
</dbReference>
<dbReference type="eggNOG" id="COG1216">
    <property type="taxonomic scope" value="Bacteria"/>
</dbReference>
<dbReference type="Proteomes" id="UP000011728">
    <property type="component" value="Chromosome"/>
</dbReference>
<gene>
    <name evidence="2" type="ORF">Cspa_c25790</name>
</gene>
<feature type="domain" description="Glycosyltransferase 2-like" evidence="1">
    <location>
        <begin position="4"/>
        <end position="172"/>
    </location>
</feature>
<protein>
    <submittedName>
        <fullName evidence="2">Putative glycosyltransferase</fullName>
    </submittedName>
</protein>
<sequence length="305" mass="36067">MKISVVMATYNGEKFIIEQLESIINQTVLPDEVIICDDKSEDLTITIIEDFIKKNDLIGWKVYENSFNLGYSANFSRALKLATGDLIFLADQDDIWLKDKIQIMSEVMNRHLEIDLLASNVIPFYMDEKSNKVNYERIGIKSLVKIPFSSRWIKPVRPGCSFCIRKNLLKDYYKIWFNKYPHDCLLWGLANLNSSSYLINRNTIKYRRHGLTASNRGNKQLDYRLVNIKNEIVIAKRMLSYLTSKNNFNDNKKKFIRKQKEVYEKRYNALISNNLFSAIKLLLNIKYYARIRFWLTDLYYILQKN</sequence>
<dbReference type="InterPro" id="IPR029044">
    <property type="entry name" value="Nucleotide-diphossugar_trans"/>
</dbReference>
<dbReference type="GO" id="GO:0016758">
    <property type="term" value="F:hexosyltransferase activity"/>
    <property type="evidence" value="ECO:0007669"/>
    <property type="project" value="UniProtKB-ARBA"/>
</dbReference>
<dbReference type="KEGG" id="csr:Cspa_c25790"/>
<dbReference type="HOGENOM" id="CLU_025996_2_0_9"/>
<dbReference type="AlphaFoldDB" id="M1MEK2"/>
<proteinExistence type="predicted"/>
<dbReference type="STRING" id="36745.CLSAP_23980"/>
<evidence type="ECO:0000313" key="3">
    <source>
        <dbReference type="Proteomes" id="UP000011728"/>
    </source>
</evidence>
<reference evidence="2 3" key="1">
    <citation type="submission" date="2013-02" db="EMBL/GenBank/DDBJ databases">
        <title>Genome sequence of Clostridium saccharoperbutylacetonicum N1-4(HMT).</title>
        <authorList>
            <person name="Poehlein A."/>
            <person name="Daniel R."/>
        </authorList>
    </citation>
    <scope>NUCLEOTIDE SEQUENCE [LARGE SCALE GENOMIC DNA]</scope>
    <source>
        <strain evidence="3">N1-4(HMT)</strain>
    </source>
</reference>
<keyword evidence="2" id="KW-0808">Transferase</keyword>
<evidence type="ECO:0000259" key="1">
    <source>
        <dbReference type="Pfam" id="PF00535"/>
    </source>
</evidence>
<dbReference type="Gene3D" id="3.90.550.10">
    <property type="entry name" value="Spore Coat Polysaccharide Biosynthesis Protein SpsA, Chain A"/>
    <property type="match status" value="1"/>
</dbReference>